<feature type="compositionally biased region" description="Basic and acidic residues" evidence="1">
    <location>
        <begin position="234"/>
        <end position="259"/>
    </location>
</feature>
<feature type="compositionally biased region" description="Gly residues" evidence="1">
    <location>
        <begin position="283"/>
        <end position="296"/>
    </location>
</feature>
<sequence>MSWMDSWSRPSKSQATPAPLYLSHGDSVPYCHTCGRVIGARRANTSKAAATSVKYCSDKCKKHKPTYAPGSLEVRIADALTALLLGLPPPPPQSDKDDDGTLAPPAVVVKPKQKPKKGDPRLIIQLSEVETAVFGDRSDPEKSYGRRKNRRARFVPEKGEWKSVDMESSPEPDDRSQARDNDTDPETDGDTADSATDNDLEEVLGGGVSLSDNPHVRVPQSQSDVNFSVGGERGWAEKISETPEMLARRREGQKRAEEKESVKCAARRAVAFGLLVDAEFAGDGAGQQGKSGGGKKGGGKKNKGVAEEDISETPAKVRRKCEALMNDQVVEPSFAKGDWLIRWRED</sequence>
<comment type="caution">
    <text evidence="2">The sequence shown here is derived from an EMBL/GenBank/DDBJ whole genome shotgun (WGS) entry which is preliminary data.</text>
</comment>
<feature type="region of interest" description="Disordered" evidence="1">
    <location>
        <begin position="158"/>
        <end position="259"/>
    </location>
</feature>
<dbReference type="AlphaFoldDB" id="A0AAE0TUF9"/>
<proteinExistence type="predicted"/>
<name>A0AAE0TUF9_9PEZI</name>
<gene>
    <name evidence="2" type="ORF">LTR78_007821</name>
</gene>
<feature type="compositionally biased region" description="Basic and acidic residues" evidence="1">
    <location>
        <begin position="172"/>
        <end position="182"/>
    </location>
</feature>
<feature type="region of interest" description="Disordered" evidence="1">
    <location>
        <begin position="282"/>
        <end position="316"/>
    </location>
</feature>
<accession>A0AAE0TUF9</accession>
<organism evidence="2 3">
    <name type="scientific">Recurvomyces mirabilis</name>
    <dbReference type="NCBI Taxonomy" id="574656"/>
    <lineage>
        <taxon>Eukaryota</taxon>
        <taxon>Fungi</taxon>
        <taxon>Dikarya</taxon>
        <taxon>Ascomycota</taxon>
        <taxon>Pezizomycotina</taxon>
        <taxon>Dothideomycetes</taxon>
        <taxon>Dothideomycetidae</taxon>
        <taxon>Mycosphaerellales</taxon>
        <taxon>Teratosphaeriaceae</taxon>
        <taxon>Recurvomyces</taxon>
    </lineage>
</organism>
<dbReference type="EMBL" id="JAUTXT010000034">
    <property type="protein sequence ID" value="KAK3672281.1"/>
    <property type="molecule type" value="Genomic_DNA"/>
</dbReference>
<evidence type="ECO:0000313" key="2">
    <source>
        <dbReference type="EMBL" id="KAK3672281.1"/>
    </source>
</evidence>
<feature type="region of interest" description="Disordered" evidence="1">
    <location>
        <begin position="85"/>
        <end position="123"/>
    </location>
</feature>
<protein>
    <submittedName>
        <fullName evidence="2">Uncharacterized protein</fullName>
    </submittedName>
</protein>
<evidence type="ECO:0000313" key="3">
    <source>
        <dbReference type="Proteomes" id="UP001274830"/>
    </source>
</evidence>
<reference evidence="2" key="1">
    <citation type="submission" date="2023-07" db="EMBL/GenBank/DDBJ databases">
        <title>Black Yeasts Isolated from many extreme environments.</title>
        <authorList>
            <person name="Coleine C."/>
            <person name="Stajich J.E."/>
            <person name="Selbmann L."/>
        </authorList>
    </citation>
    <scope>NUCLEOTIDE SEQUENCE</scope>
    <source>
        <strain evidence="2">CCFEE 5485</strain>
    </source>
</reference>
<feature type="compositionally biased region" description="Acidic residues" evidence="1">
    <location>
        <begin position="183"/>
        <end position="202"/>
    </location>
</feature>
<dbReference type="Proteomes" id="UP001274830">
    <property type="component" value="Unassembled WGS sequence"/>
</dbReference>
<evidence type="ECO:0000256" key="1">
    <source>
        <dbReference type="SAM" id="MobiDB-lite"/>
    </source>
</evidence>
<keyword evidence="3" id="KW-1185">Reference proteome</keyword>